<protein>
    <recommendedName>
        <fullName evidence="2">MORN repeat-containing protein 5</fullName>
    </recommendedName>
</protein>
<name>A0A9P0DMZ5_9CUCU</name>
<keyword evidence="3" id="KW-0677">Repeat</keyword>
<sequence>MTESALESTKENNVSNKVLTPDWIKAGLEKQKPVFKKPPTLIGDAFIGVHPGVFEVRRPIQHFITGSSYDGTWDVLGFSGYGTYYYPHGAIYQGNFKNGQFHGRGQIIYPMGHQMRGLFKNGKLVEKKFSFPDNLDYSEPWNYCQMPDRRFQIDVSKGLQGPDTEFLTNLQPTVAVPEGCYDTIDGFYAPGVKSVFNYDPEGLATNDPTKHKKNIDTLKRTVRCEESNFIEKHYRTMHLKSLGYRPDLYEHWTTGKFAEMGKQMSDFEWLKDPSGTFESGSSSSQDDLQMHFEFEILKD</sequence>
<evidence type="ECO:0000256" key="4">
    <source>
        <dbReference type="ARBA" id="ARBA00022846"/>
    </source>
</evidence>
<evidence type="ECO:0000313" key="8">
    <source>
        <dbReference type="Proteomes" id="UP001152799"/>
    </source>
</evidence>
<dbReference type="Pfam" id="PF02493">
    <property type="entry name" value="MORN"/>
    <property type="match status" value="2"/>
</dbReference>
<dbReference type="Gene3D" id="2.20.110.10">
    <property type="entry name" value="Histone H3 K4-specific methyltransferase SET7/9 N-terminal domain"/>
    <property type="match status" value="1"/>
</dbReference>
<dbReference type="Proteomes" id="UP001152799">
    <property type="component" value="Chromosome 8"/>
</dbReference>
<dbReference type="SUPFAM" id="SSF82185">
    <property type="entry name" value="Histone H3 K4-specific methyltransferase SET7/9 N-terminal domain"/>
    <property type="match status" value="1"/>
</dbReference>
<evidence type="ECO:0000256" key="1">
    <source>
        <dbReference type="ARBA" id="ARBA00004230"/>
    </source>
</evidence>
<evidence type="ECO:0000256" key="3">
    <source>
        <dbReference type="ARBA" id="ARBA00022737"/>
    </source>
</evidence>
<dbReference type="PANTHER" id="PTHR46437">
    <property type="entry name" value="MORN REPEAT-CONTAINING PROTEIN 5"/>
    <property type="match status" value="1"/>
</dbReference>
<comment type="subcellular location">
    <subcellularLocation>
        <location evidence="1">Cell projection</location>
        <location evidence="1">Cilium</location>
        <location evidence="1">Flagellum</location>
    </subcellularLocation>
</comment>
<gene>
    <name evidence="7" type="ORF">CEUTPL_LOCUS13396</name>
</gene>
<keyword evidence="8" id="KW-1185">Reference proteome</keyword>
<dbReference type="GO" id="GO:0031514">
    <property type="term" value="C:motile cilium"/>
    <property type="evidence" value="ECO:0007669"/>
    <property type="project" value="UniProtKB-SubCell"/>
</dbReference>
<reference evidence="7" key="1">
    <citation type="submission" date="2022-01" db="EMBL/GenBank/DDBJ databases">
        <authorList>
            <person name="King R."/>
        </authorList>
    </citation>
    <scope>NUCLEOTIDE SEQUENCE</scope>
</reference>
<accession>A0A9P0DMZ5</accession>
<keyword evidence="6" id="KW-0966">Cell projection</keyword>
<dbReference type="OrthoDB" id="300500at2759"/>
<evidence type="ECO:0000256" key="6">
    <source>
        <dbReference type="ARBA" id="ARBA00023273"/>
    </source>
</evidence>
<dbReference type="InterPro" id="IPR042814">
    <property type="entry name" value="Morn5"/>
</dbReference>
<dbReference type="EMBL" id="OU892284">
    <property type="protein sequence ID" value="CAH1135019.1"/>
    <property type="molecule type" value="Genomic_DNA"/>
</dbReference>
<evidence type="ECO:0000256" key="5">
    <source>
        <dbReference type="ARBA" id="ARBA00023069"/>
    </source>
</evidence>
<proteinExistence type="predicted"/>
<keyword evidence="4" id="KW-0282">Flagellum</keyword>
<organism evidence="7 8">
    <name type="scientific">Ceutorhynchus assimilis</name>
    <name type="common">cabbage seed weevil</name>
    <dbReference type="NCBI Taxonomy" id="467358"/>
    <lineage>
        <taxon>Eukaryota</taxon>
        <taxon>Metazoa</taxon>
        <taxon>Ecdysozoa</taxon>
        <taxon>Arthropoda</taxon>
        <taxon>Hexapoda</taxon>
        <taxon>Insecta</taxon>
        <taxon>Pterygota</taxon>
        <taxon>Neoptera</taxon>
        <taxon>Endopterygota</taxon>
        <taxon>Coleoptera</taxon>
        <taxon>Polyphaga</taxon>
        <taxon>Cucujiformia</taxon>
        <taxon>Curculionidae</taxon>
        <taxon>Ceutorhynchinae</taxon>
        <taxon>Ceutorhynchus</taxon>
    </lineage>
</organism>
<evidence type="ECO:0000256" key="2">
    <source>
        <dbReference type="ARBA" id="ARBA00016322"/>
    </source>
</evidence>
<evidence type="ECO:0000313" key="7">
    <source>
        <dbReference type="EMBL" id="CAH1135019.1"/>
    </source>
</evidence>
<dbReference type="InterPro" id="IPR003409">
    <property type="entry name" value="MORN"/>
</dbReference>
<dbReference type="PANTHER" id="PTHR46437:SF1">
    <property type="entry name" value="MORN REPEAT-CONTAINING PROTEIN 5"/>
    <property type="match status" value="1"/>
</dbReference>
<dbReference type="SMART" id="SM00698">
    <property type="entry name" value="MORN"/>
    <property type="match status" value="2"/>
</dbReference>
<dbReference type="AlphaFoldDB" id="A0A9P0DMZ5"/>
<keyword evidence="5" id="KW-0969">Cilium</keyword>